<reference evidence="1" key="2">
    <citation type="journal article" date="2015" name="Fish Shellfish Immunol.">
        <title>Early steps in the European eel (Anguilla anguilla)-Vibrio vulnificus interaction in the gills: Role of the RtxA13 toxin.</title>
        <authorList>
            <person name="Callol A."/>
            <person name="Pajuelo D."/>
            <person name="Ebbesson L."/>
            <person name="Teles M."/>
            <person name="MacKenzie S."/>
            <person name="Amaro C."/>
        </authorList>
    </citation>
    <scope>NUCLEOTIDE SEQUENCE</scope>
</reference>
<organism evidence="1">
    <name type="scientific">Anguilla anguilla</name>
    <name type="common">European freshwater eel</name>
    <name type="synonym">Muraena anguilla</name>
    <dbReference type="NCBI Taxonomy" id="7936"/>
    <lineage>
        <taxon>Eukaryota</taxon>
        <taxon>Metazoa</taxon>
        <taxon>Chordata</taxon>
        <taxon>Craniata</taxon>
        <taxon>Vertebrata</taxon>
        <taxon>Euteleostomi</taxon>
        <taxon>Actinopterygii</taxon>
        <taxon>Neopterygii</taxon>
        <taxon>Teleostei</taxon>
        <taxon>Anguilliformes</taxon>
        <taxon>Anguillidae</taxon>
        <taxon>Anguilla</taxon>
    </lineage>
</organism>
<name>A0A0E9VA36_ANGAN</name>
<reference evidence="1" key="1">
    <citation type="submission" date="2014-11" db="EMBL/GenBank/DDBJ databases">
        <authorList>
            <person name="Amaro Gonzalez C."/>
        </authorList>
    </citation>
    <scope>NUCLEOTIDE SEQUENCE</scope>
</reference>
<protein>
    <submittedName>
        <fullName evidence="1">Uncharacterized protein</fullName>
    </submittedName>
</protein>
<sequence>MHVVLHSPAALAQRHQDGDLIMGIFTKPTGEGGRKRLLLRYSRRCSFIFHLIFTYPKILHDYLILHSHTAHAAFTFHFLFTDKQRVNI</sequence>
<dbReference type="EMBL" id="GBXM01034272">
    <property type="protein sequence ID" value="JAH74305.1"/>
    <property type="molecule type" value="Transcribed_RNA"/>
</dbReference>
<accession>A0A0E9VA36</accession>
<dbReference type="AlphaFoldDB" id="A0A0E9VA36"/>
<proteinExistence type="predicted"/>
<evidence type="ECO:0000313" key="1">
    <source>
        <dbReference type="EMBL" id="JAH74305.1"/>
    </source>
</evidence>